<dbReference type="GO" id="GO:0003677">
    <property type="term" value="F:DNA binding"/>
    <property type="evidence" value="ECO:0007669"/>
    <property type="project" value="UniProtKB-UniRule"/>
</dbReference>
<organism evidence="4 5">
    <name type="scientific">Litorivivens lipolytica</name>
    <dbReference type="NCBI Taxonomy" id="1524264"/>
    <lineage>
        <taxon>Bacteria</taxon>
        <taxon>Pseudomonadati</taxon>
        <taxon>Pseudomonadota</taxon>
        <taxon>Gammaproteobacteria</taxon>
        <taxon>Litorivivens</taxon>
    </lineage>
</organism>
<dbReference type="Pfam" id="PF00440">
    <property type="entry name" value="TetR_N"/>
    <property type="match status" value="1"/>
</dbReference>
<proteinExistence type="predicted"/>
<dbReference type="EMBL" id="JACHWY010000003">
    <property type="protein sequence ID" value="MBB3048297.1"/>
    <property type="molecule type" value="Genomic_DNA"/>
</dbReference>
<evidence type="ECO:0000256" key="2">
    <source>
        <dbReference type="PROSITE-ProRule" id="PRU00335"/>
    </source>
</evidence>
<evidence type="ECO:0000256" key="1">
    <source>
        <dbReference type="ARBA" id="ARBA00023125"/>
    </source>
</evidence>
<reference evidence="4 5" key="1">
    <citation type="submission" date="2020-08" db="EMBL/GenBank/DDBJ databases">
        <title>Genomic Encyclopedia of Type Strains, Phase III (KMG-III): the genomes of soil and plant-associated and newly described type strains.</title>
        <authorList>
            <person name="Whitman W."/>
        </authorList>
    </citation>
    <scope>NUCLEOTIDE SEQUENCE [LARGE SCALE GENOMIC DNA]</scope>
    <source>
        <strain evidence="4 5">CECT 8654</strain>
    </source>
</reference>
<dbReference type="PANTHER" id="PTHR43479">
    <property type="entry name" value="ACREF/ENVCD OPERON REPRESSOR-RELATED"/>
    <property type="match status" value="1"/>
</dbReference>
<dbReference type="AlphaFoldDB" id="A0A7W4W7I9"/>
<dbReference type="InterPro" id="IPR009057">
    <property type="entry name" value="Homeodomain-like_sf"/>
</dbReference>
<dbReference type="Gene3D" id="1.10.357.10">
    <property type="entry name" value="Tetracycline Repressor, domain 2"/>
    <property type="match status" value="1"/>
</dbReference>
<dbReference type="Proteomes" id="UP000537130">
    <property type="component" value="Unassembled WGS sequence"/>
</dbReference>
<dbReference type="PROSITE" id="PS50977">
    <property type="entry name" value="HTH_TETR_2"/>
    <property type="match status" value="1"/>
</dbReference>
<accession>A0A7W4W7I9</accession>
<feature type="domain" description="HTH tetR-type" evidence="3">
    <location>
        <begin position="5"/>
        <end position="65"/>
    </location>
</feature>
<dbReference type="InterPro" id="IPR001647">
    <property type="entry name" value="HTH_TetR"/>
</dbReference>
<dbReference type="InterPro" id="IPR050624">
    <property type="entry name" value="HTH-type_Tx_Regulator"/>
</dbReference>
<dbReference type="SUPFAM" id="SSF46689">
    <property type="entry name" value="Homeodomain-like"/>
    <property type="match status" value="1"/>
</dbReference>
<gene>
    <name evidence="4" type="ORF">FHR99_002571</name>
</gene>
<sequence>MGKTTDTRERILDTAEQLFARYGYAATSITDIADKVGIRGPGVYKHYRNKLHIYECVLARLFDPLHDVIEKLSHGDTPEDMMRQIEAVLSNHAEHPNMAKLIQHATLANDETLKILADKWYRPFFSYISQLAETSEKSWINIPSVMTFHCMILGYITLAPLHARIFNLDPLCEGEVQNQLDFQQKLLDMIGSESVA</sequence>
<protein>
    <submittedName>
        <fullName evidence="4">AcrR family transcriptional regulator</fullName>
    </submittedName>
</protein>
<keyword evidence="1 2" id="KW-0238">DNA-binding</keyword>
<dbReference type="PRINTS" id="PR00455">
    <property type="entry name" value="HTHTETR"/>
</dbReference>
<keyword evidence="5" id="KW-1185">Reference proteome</keyword>
<dbReference type="PANTHER" id="PTHR43479:SF11">
    <property type="entry name" value="ACREF_ENVCD OPERON REPRESSOR-RELATED"/>
    <property type="match status" value="1"/>
</dbReference>
<dbReference type="RefSeq" id="WP_183411089.1">
    <property type="nucleotide sequence ID" value="NZ_JACHWY010000003.1"/>
</dbReference>
<comment type="caution">
    <text evidence="4">The sequence shown here is derived from an EMBL/GenBank/DDBJ whole genome shotgun (WGS) entry which is preliminary data.</text>
</comment>
<evidence type="ECO:0000313" key="5">
    <source>
        <dbReference type="Proteomes" id="UP000537130"/>
    </source>
</evidence>
<evidence type="ECO:0000259" key="3">
    <source>
        <dbReference type="PROSITE" id="PS50977"/>
    </source>
</evidence>
<feature type="DNA-binding region" description="H-T-H motif" evidence="2">
    <location>
        <begin position="28"/>
        <end position="47"/>
    </location>
</feature>
<name>A0A7W4W7I9_9GAMM</name>
<evidence type="ECO:0000313" key="4">
    <source>
        <dbReference type="EMBL" id="MBB3048297.1"/>
    </source>
</evidence>